<organism evidence="2 3">
    <name type="scientific">Acinetobacter kookii</name>
    <dbReference type="NCBI Taxonomy" id="1226327"/>
    <lineage>
        <taxon>Bacteria</taxon>
        <taxon>Pseudomonadati</taxon>
        <taxon>Pseudomonadota</taxon>
        <taxon>Gammaproteobacteria</taxon>
        <taxon>Moraxellales</taxon>
        <taxon>Moraxellaceae</taxon>
        <taxon>Acinetobacter</taxon>
    </lineage>
</organism>
<proteinExistence type="predicted"/>
<protein>
    <recommendedName>
        <fullName evidence="4">Phage integrase family protein</fullName>
    </recommendedName>
</protein>
<gene>
    <name evidence="2" type="ORF">SAMN05421732_10113</name>
</gene>
<dbReference type="InterPro" id="IPR011010">
    <property type="entry name" value="DNA_brk_join_enz"/>
</dbReference>
<keyword evidence="1" id="KW-0233">DNA recombination</keyword>
<evidence type="ECO:0000256" key="1">
    <source>
        <dbReference type="ARBA" id="ARBA00023172"/>
    </source>
</evidence>
<accession>A0A1G6GJJ9</accession>
<dbReference type="GO" id="GO:0006310">
    <property type="term" value="P:DNA recombination"/>
    <property type="evidence" value="ECO:0007669"/>
    <property type="project" value="UniProtKB-KW"/>
</dbReference>
<dbReference type="AlphaFoldDB" id="A0A1G6GJJ9"/>
<dbReference type="Gene3D" id="1.10.443.10">
    <property type="entry name" value="Intergrase catalytic core"/>
    <property type="match status" value="1"/>
</dbReference>
<dbReference type="GO" id="GO:0003677">
    <property type="term" value="F:DNA binding"/>
    <property type="evidence" value="ECO:0007669"/>
    <property type="project" value="InterPro"/>
</dbReference>
<dbReference type="STRING" id="1226327.SAMN05421732_10113"/>
<sequence>MFALKTIHLEKKVSNENQIILLFDLDSSCPCLYPMLYTMKFLRFQSISTQHADLIAIKFWYEFWHEKFSTSFCESFYSTAYNFEIIQGEIDNFIVYLENNKKIESNLIRLRNTDHTNYTTIGHRIRSFLKFYSFLIDEYLSIQSQPQLTLKEIQKIKENLNKYMTIKKKIINNFSKANKTIKSEINHNFKSMNQEMIKGLYSVISPSNSNKYNELNPFRSKNVQLRNFLIIHLMLNYGLRIGELMLLTTNSIKKSIQKHNFSLIITNTDDEFDERSKKPKIKNEYSYRVIKLQERDYRILQIYINEIRKEIPSQILFTSLKPPYSALSYASVKKIFDKVDLSLKALLPECFDASAYDSIEHLTELYRVCRRLFYLS</sequence>
<keyword evidence="3" id="KW-1185">Reference proteome</keyword>
<dbReference type="SUPFAM" id="SSF56349">
    <property type="entry name" value="DNA breaking-rejoining enzymes"/>
    <property type="match status" value="1"/>
</dbReference>
<dbReference type="Proteomes" id="UP000243468">
    <property type="component" value="Unassembled WGS sequence"/>
</dbReference>
<evidence type="ECO:0008006" key="4">
    <source>
        <dbReference type="Google" id="ProtNLM"/>
    </source>
</evidence>
<evidence type="ECO:0000313" key="2">
    <source>
        <dbReference type="EMBL" id="SDB82177.1"/>
    </source>
</evidence>
<dbReference type="GO" id="GO:0015074">
    <property type="term" value="P:DNA integration"/>
    <property type="evidence" value="ECO:0007669"/>
    <property type="project" value="InterPro"/>
</dbReference>
<name>A0A1G6GJJ9_9GAMM</name>
<dbReference type="InterPro" id="IPR013762">
    <property type="entry name" value="Integrase-like_cat_sf"/>
</dbReference>
<dbReference type="EMBL" id="FMYO01000001">
    <property type="protein sequence ID" value="SDB82177.1"/>
    <property type="molecule type" value="Genomic_DNA"/>
</dbReference>
<reference evidence="3" key="1">
    <citation type="submission" date="2016-09" db="EMBL/GenBank/DDBJ databases">
        <authorList>
            <person name="Varghese N."/>
            <person name="Submissions S."/>
        </authorList>
    </citation>
    <scope>NUCLEOTIDE SEQUENCE [LARGE SCALE GENOMIC DNA]</scope>
    <source>
        <strain evidence="3">ANC 4667</strain>
    </source>
</reference>
<evidence type="ECO:0000313" key="3">
    <source>
        <dbReference type="Proteomes" id="UP000243468"/>
    </source>
</evidence>